<sequence>MADDDRIAVSKILGVIAVNKQGAEVVRLTVEYMVQIIDIVLALHNRIVNNRTIIDEPGDRIGVYFIERVKINHRLLKRRRFRAGFRRFLLHGRRRRYVRSGNFNEARIFAVALVVLRERIVYFICAYGYHHNEQRYDDPDYKPAFGGVFFILIFSILHRRLLSLSYRPAQAILP</sequence>
<accession>A0A645CMI6</accession>
<keyword evidence="1" id="KW-0812">Transmembrane</keyword>
<dbReference type="AlphaFoldDB" id="A0A645CMI6"/>
<gene>
    <name evidence="2" type="ORF">SDC9_125172</name>
</gene>
<feature type="transmembrane region" description="Helical" evidence="1">
    <location>
        <begin position="141"/>
        <end position="157"/>
    </location>
</feature>
<name>A0A645CMI6_9ZZZZ</name>
<organism evidence="2">
    <name type="scientific">bioreactor metagenome</name>
    <dbReference type="NCBI Taxonomy" id="1076179"/>
    <lineage>
        <taxon>unclassified sequences</taxon>
        <taxon>metagenomes</taxon>
        <taxon>ecological metagenomes</taxon>
    </lineage>
</organism>
<evidence type="ECO:0000313" key="2">
    <source>
        <dbReference type="EMBL" id="MPM78161.1"/>
    </source>
</evidence>
<feature type="transmembrane region" description="Helical" evidence="1">
    <location>
        <begin position="108"/>
        <end position="129"/>
    </location>
</feature>
<evidence type="ECO:0000256" key="1">
    <source>
        <dbReference type="SAM" id="Phobius"/>
    </source>
</evidence>
<protein>
    <submittedName>
        <fullName evidence="2">Uncharacterized protein</fullName>
    </submittedName>
</protein>
<dbReference type="EMBL" id="VSSQ01028436">
    <property type="protein sequence ID" value="MPM78161.1"/>
    <property type="molecule type" value="Genomic_DNA"/>
</dbReference>
<reference evidence="2" key="1">
    <citation type="submission" date="2019-08" db="EMBL/GenBank/DDBJ databases">
        <authorList>
            <person name="Kucharzyk K."/>
            <person name="Murdoch R.W."/>
            <person name="Higgins S."/>
            <person name="Loffler F."/>
        </authorList>
    </citation>
    <scope>NUCLEOTIDE SEQUENCE</scope>
</reference>
<proteinExistence type="predicted"/>
<comment type="caution">
    <text evidence="2">The sequence shown here is derived from an EMBL/GenBank/DDBJ whole genome shotgun (WGS) entry which is preliminary data.</text>
</comment>
<keyword evidence="1" id="KW-0472">Membrane</keyword>
<keyword evidence="1" id="KW-1133">Transmembrane helix</keyword>